<dbReference type="InterPro" id="IPR055356">
    <property type="entry name" value="ZP-N"/>
</dbReference>
<dbReference type="PROSITE" id="PS51034">
    <property type="entry name" value="ZP_2"/>
    <property type="match status" value="1"/>
</dbReference>
<evidence type="ECO:0000256" key="4">
    <source>
        <dbReference type="SAM" id="SignalP"/>
    </source>
</evidence>
<sequence>MWCWAAAVVLGLASWGPACEASLLGAVVTLEPLIMGKEVRAHTSVLAPEPCPSLQDIVCEGTNCVTHMTSDPISGQYPAPGWCLRQWQSVVPFNHTSHQALGGTDVILSSWAGLSVRPDNMRLNQPPIAALLPPLRVSVNCLQKFYLSVLDLDGDRVRCRYGDAERKECLSCFRHKFLQLDEENCVLVYDGLGEAGQYIVELMVEDFLRNEVNGMSNALSSTPLQLSITVEGASADCQALPTFTGRTPERGTKFTILPYEELDITVETQSPSEMISEIAVVGPPGLLMAELRKEESGSFASINLAWLRNPSDLPQLLSICFTANTQSLQSEIRCVWIKQKTIDSSPPGTVLQCRDGTMTFSFPISSVPDLVLSDLKLNNPSCPISYNNTHVMGDIPLQGCGTKLEQSGSELVYTNTLQTLLPDSPIIRAPTLVLRLSCRFPAARIGGPHFKMSPTNEEEVFGVPEFWLEFFPPGLGPESGVTQSPIVQRTDKIDLYIFSNTSVARAELQVSSCVQSPTMEFKTTQSFLNAGCVENDVLPQDHEESHRVAVFRLDLSKMNIQHDIMYVRCQVVLCVALRPSESCQSLCRNLQRKAVQPALYTKEYTVTSDPLHLEGRAITIPISTTTSVPILLLLNRARPESSFLVVGVAMGVVRMLFQTLLL</sequence>
<dbReference type="Gene3D" id="2.60.40.3210">
    <property type="entry name" value="Zona pellucida, ZP-N domain"/>
    <property type="match status" value="1"/>
</dbReference>
<keyword evidence="2" id="KW-1015">Disulfide bond</keyword>
<evidence type="ECO:0000256" key="3">
    <source>
        <dbReference type="ARBA" id="ARBA00023180"/>
    </source>
</evidence>
<dbReference type="Proteomes" id="UP001152803">
    <property type="component" value="Unassembled WGS sequence"/>
</dbReference>
<dbReference type="SMART" id="SM00241">
    <property type="entry name" value="ZP"/>
    <property type="match status" value="1"/>
</dbReference>
<dbReference type="InterPro" id="IPR048290">
    <property type="entry name" value="ZP_chr"/>
</dbReference>
<evidence type="ECO:0000259" key="5">
    <source>
        <dbReference type="PROSITE" id="PS51034"/>
    </source>
</evidence>
<comment type="caution">
    <text evidence="6">The sequence shown here is derived from an EMBL/GenBank/DDBJ whole genome shotgun (WGS) entry which is preliminary data.</text>
</comment>
<dbReference type="InterPro" id="IPR001507">
    <property type="entry name" value="ZP_dom"/>
</dbReference>
<feature type="chain" id="PRO_5040327680" description="ZP domain-containing protein" evidence="4">
    <location>
        <begin position="22"/>
        <end position="662"/>
    </location>
</feature>
<organism evidence="6 7">
    <name type="scientific">Conger conger</name>
    <name type="common">Conger eel</name>
    <name type="synonym">Muraena conger</name>
    <dbReference type="NCBI Taxonomy" id="82655"/>
    <lineage>
        <taxon>Eukaryota</taxon>
        <taxon>Metazoa</taxon>
        <taxon>Chordata</taxon>
        <taxon>Craniata</taxon>
        <taxon>Vertebrata</taxon>
        <taxon>Euteleostomi</taxon>
        <taxon>Actinopterygii</taxon>
        <taxon>Neopterygii</taxon>
        <taxon>Teleostei</taxon>
        <taxon>Anguilliformes</taxon>
        <taxon>Congridae</taxon>
        <taxon>Conger</taxon>
    </lineage>
</organism>
<name>A0A9Q1HP46_CONCO</name>
<keyword evidence="7" id="KW-1185">Reference proteome</keyword>
<evidence type="ECO:0000256" key="2">
    <source>
        <dbReference type="ARBA" id="ARBA00023157"/>
    </source>
</evidence>
<feature type="signal peptide" evidence="4">
    <location>
        <begin position="1"/>
        <end position="21"/>
    </location>
</feature>
<dbReference type="InterPro" id="IPR042235">
    <property type="entry name" value="ZP-C_dom"/>
</dbReference>
<dbReference type="Pfam" id="PF00100">
    <property type="entry name" value="Zona_pellucida"/>
    <property type="match status" value="1"/>
</dbReference>
<dbReference type="AlphaFoldDB" id="A0A9Q1HP46"/>
<dbReference type="OrthoDB" id="10063988at2759"/>
<dbReference type="PANTHER" id="PTHR14002">
    <property type="entry name" value="ENDOGLIN/TGF-BETA RECEPTOR TYPE III"/>
    <property type="match status" value="1"/>
</dbReference>
<evidence type="ECO:0000313" key="7">
    <source>
        <dbReference type="Proteomes" id="UP001152803"/>
    </source>
</evidence>
<feature type="domain" description="ZP" evidence="5">
    <location>
        <begin position="352"/>
        <end position="590"/>
    </location>
</feature>
<evidence type="ECO:0000256" key="1">
    <source>
        <dbReference type="ARBA" id="ARBA00022729"/>
    </source>
</evidence>
<dbReference type="PRINTS" id="PR00023">
    <property type="entry name" value="ZPELLUCIDA"/>
</dbReference>
<proteinExistence type="predicted"/>
<protein>
    <recommendedName>
        <fullName evidence="5">ZP domain-containing protein</fullName>
    </recommendedName>
</protein>
<dbReference type="Gene3D" id="2.60.40.4100">
    <property type="entry name" value="Zona pellucida, ZP-C domain"/>
    <property type="match status" value="1"/>
</dbReference>
<accession>A0A9Q1HP46</accession>
<keyword evidence="1 4" id="KW-0732">Signal</keyword>
<dbReference type="InterPro" id="IPR055355">
    <property type="entry name" value="ZP-C"/>
</dbReference>
<evidence type="ECO:0000313" key="6">
    <source>
        <dbReference type="EMBL" id="KAJ8252018.1"/>
    </source>
</evidence>
<dbReference type="Pfam" id="PF23344">
    <property type="entry name" value="ZP-N"/>
    <property type="match status" value="1"/>
</dbReference>
<dbReference type="PANTHER" id="PTHR14002:SF43">
    <property type="entry name" value="DELTA-LIKE PROTEIN"/>
    <property type="match status" value="1"/>
</dbReference>
<dbReference type="EMBL" id="JAFJMO010000017">
    <property type="protein sequence ID" value="KAJ8252018.1"/>
    <property type="molecule type" value="Genomic_DNA"/>
</dbReference>
<reference evidence="6" key="1">
    <citation type="journal article" date="2023" name="Science">
        <title>Genome structures resolve the early diversification of teleost fishes.</title>
        <authorList>
            <person name="Parey E."/>
            <person name="Louis A."/>
            <person name="Montfort J."/>
            <person name="Bouchez O."/>
            <person name="Roques C."/>
            <person name="Iampietro C."/>
            <person name="Lluch J."/>
            <person name="Castinel A."/>
            <person name="Donnadieu C."/>
            <person name="Desvignes T."/>
            <person name="Floi Bucao C."/>
            <person name="Jouanno E."/>
            <person name="Wen M."/>
            <person name="Mejri S."/>
            <person name="Dirks R."/>
            <person name="Jansen H."/>
            <person name="Henkel C."/>
            <person name="Chen W.J."/>
            <person name="Zahm M."/>
            <person name="Cabau C."/>
            <person name="Klopp C."/>
            <person name="Thompson A.W."/>
            <person name="Robinson-Rechavi M."/>
            <person name="Braasch I."/>
            <person name="Lecointre G."/>
            <person name="Bobe J."/>
            <person name="Postlethwait J.H."/>
            <person name="Berthelot C."/>
            <person name="Roest Crollius H."/>
            <person name="Guiguen Y."/>
        </authorList>
    </citation>
    <scope>NUCLEOTIDE SEQUENCE</scope>
    <source>
        <strain evidence="6">Concon-B</strain>
    </source>
</reference>
<gene>
    <name evidence="6" type="ORF">COCON_G00213300</name>
</gene>
<keyword evidence="3" id="KW-0325">Glycoprotein</keyword>